<feature type="region of interest" description="Disordered" evidence="1">
    <location>
        <begin position="98"/>
        <end position="127"/>
    </location>
</feature>
<sequence length="127" mass="14450">MAEACLDSMIPCDGVEANLIGECPAHEDFRIPETSMRSMDERGYCWVKREEKRENHAIVTGHKFGTCPLPHLYASFKDGDSYVSCVRGEKALLELTNDGMRRRSSSPTGQRTTRAPDIVPRSRFWRE</sequence>
<proteinExistence type="predicted"/>
<protein>
    <submittedName>
        <fullName evidence="2">Uncharacterized protein</fullName>
    </submittedName>
</protein>
<evidence type="ECO:0000313" key="2">
    <source>
        <dbReference type="EMBL" id="KMU77129.1"/>
    </source>
</evidence>
<evidence type="ECO:0000313" key="3">
    <source>
        <dbReference type="Proteomes" id="UP000054559"/>
    </source>
</evidence>
<reference evidence="3" key="1">
    <citation type="journal article" date="2010" name="Genome Res.">
        <title>Population genomic sequencing of Coccidioides fungi reveals recent hybridization and transposon control.</title>
        <authorList>
            <person name="Neafsey D.E."/>
            <person name="Barker B.M."/>
            <person name="Sharpton T.J."/>
            <person name="Stajich J.E."/>
            <person name="Park D.J."/>
            <person name="Whiston E."/>
            <person name="Hung C.-Y."/>
            <person name="McMahan C."/>
            <person name="White J."/>
            <person name="Sykes S."/>
            <person name="Heiman D."/>
            <person name="Young S."/>
            <person name="Zeng Q."/>
            <person name="Abouelleil A."/>
            <person name="Aftuck L."/>
            <person name="Bessette D."/>
            <person name="Brown A."/>
            <person name="FitzGerald M."/>
            <person name="Lui A."/>
            <person name="Macdonald J.P."/>
            <person name="Priest M."/>
            <person name="Orbach M.J."/>
            <person name="Galgiani J.N."/>
            <person name="Kirkland T.N."/>
            <person name="Cole G.T."/>
            <person name="Birren B.W."/>
            <person name="Henn M.R."/>
            <person name="Taylor J.W."/>
            <person name="Rounsley S.D."/>
        </authorList>
    </citation>
    <scope>NUCLEOTIDE SEQUENCE [LARGE SCALE GENOMIC DNA]</scope>
    <source>
        <strain evidence="3">RMSCC 3703</strain>
    </source>
</reference>
<name>A0A0J8QW94_COCIT</name>
<dbReference type="AlphaFoldDB" id="A0A0J8QW94"/>
<evidence type="ECO:0000256" key="1">
    <source>
        <dbReference type="SAM" id="MobiDB-lite"/>
    </source>
</evidence>
<dbReference type="Proteomes" id="UP000054559">
    <property type="component" value="Unassembled WGS sequence"/>
</dbReference>
<dbReference type="EMBL" id="DS268152">
    <property type="protein sequence ID" value="KMU77129.1"/>
    <property type="molecule type" value="Genomic_DNA"/>
</dbReference>
<organism evidence="2 3">
    <name type="scientific">Coccidioides immitis RMSCC 3703</name>
    <dbReference type="NCBI Taxonomy" id="454286"/>
    <lineage>
        <taxon>Eukaryota</taxon>
        <taxon>Fungi</taxon>
        <taxon>Dikarya</taxon>
        <taxon>Ascomycota</taxon>
        <taxon>Pezizomycotina</taxon>
        <taxon>Eurotiomycetes</taxon>
        <taxon>Eurotiomycetidae</taxon>
        <taxon>Onygenales</taxon>
        <taxon>Onygenaceae</taxon>
        <taxon>Coccidioides</taxon>
    </lineage>
</organism>
<accession>A0A0J8QW94</accession>
<gene>
    <name evidence="2" type="ORF">CISG_06167</name>
</gene>